<dbReference type="InterPro" id="IPR007362">
    <property type="entry name" value="DUF429"/>
</dbReference>
<dbReference type="RefSeq" id="WP_187223286.1">
    <property type="nucleotide sequence ID" value="NZ_JABVED010000014.1"/>
</dbReference>
<dbReference type="Proteomes" id="UP000734823">
    <property type="component" value="Unassembled WGS sequence"/>
</dbReference>
<protein>
    <submittedName>
        <fullName evidence="1">DUF429 domain-containing protein</fullName>
    </submittedName>
</protein>
<dbReference type="Pfam" id="PF04250">
    <property type="entry name" value="DUF429"/>
    <property type="match status" value="1"/>
</dbReference>
<reference evidence="1 2" key="1">
    <citation type="submission" date="2020-06" db="EMBL/GenBank/DDBJ databases">
        <title>Actinokineospora xiongansis sp. nov., isolated from soil of Baiyangdian.</title>
        <authorList>
            <person name="Zhang X."/>
        </authorList>
    </citation>
    <scope>NUCLEOTIDE SEQUENCE [LARGE SCALE GENOMIC DNA]</scope>
    <source>
        <strain evidence="1 2">HBU206404</strain>
    </source>
</reference>
<evidence type="ECO:0000313" key="1">
    <source>
        <dbReference type="EMBL" id="MBC6450100.1"/>
    </source>
</evidence>
<sequence>MDEVLDAAVCVSSAHRVARGEARCWPDNPEILSDGPSCAIWA</sequence>
<comment type="caution">
    <text evidence="1">The sequence shown here is derived from an EMBL/GenBank/DDBJ whole genome shotgun (WGS) entry which is preliminary data.</text>
</comment>
<gene>
    <name evidence="1" type="ORF">GPZ80_23335</name>
</gene>
<dbReference type="EMBL" id="JABVED010000014">
    <property type="protein sequence ID" value="MBC6450100.1"/>
    <property type="molecule type" value="Genomic_DNA"/>
</dbReference>
<organism evidence="1 2">
    <name type="scientific">Actinokineospora xionganensis</name>
    <dbReference type="NCBI Taxonomy" id="2684470"/>
    <lineage>
        <taxon>Bacteria</taxon>
        <taxon>Bacillati</taxon>
        <taxon>Actinomycetota</taxon>
        <taxon>Actinomycetes</taxon>
        <taxon>Pseudonocardiales</taxon>
        <taxon>Pseudonocardiaceae</taxon>
        <taxon>Actinokineospora</taxon>
    </lineage>
</organism>
<keyword evidence="2" id="KW-1185">Reference proteome</keyword>
<proteinExistence type="predicted"/>
<evidence type="ECO:0000313" key="2">
    <source>
        <dbReference type="Proteomes" id="UP000734823"/>
    </source>
</evidence>
<name>A0ABR7LBL3_9PSEU</name>
<accession>A0ABR7LBL3</accession>